<evidence type="ECO:0000313" key="1">
    <source>
        <dbReference type="EMBL" id="MDG4694807.1"/>
    </source>
</evidence>
<reference evidence="1" key="1">
    <citation type="submission" date="2023-03" db="EMBL/GenBank/DDBJ databases">
        <title>a new species belonging to Providencia genus.</title>
        <authorList>
            <person name="Yang W."/>
            <person name="Hu F."/>
            <person name="Shen S."/>
            <person name="Ding L."/>
            <person name="Yin D."/>
        </authorList>
    </citation>
    <scope>NUCLEOTIDE SEQUENCE</scope>
    <source>
        <strain evidence="1">CRE-3FA-0001</strain>
    </source>
</reference>
<reference evidence="2" key="2">
    <citation type="submission" date="2023-07" db="EMBL/GenBank/DDBJ databases">
        <authorList>
            <person name="Yang W."/>
            <person name="Chen J."/>
            <person name="Ji P."/>
            <person name="Hu F."/>
        </authorList>
    </citation>
    <scope>NUCLEOTIDE SEQUENCE</scope>
    <source>
        <strain evidence="2">CRE-138-0111</strain>
    </source>
</reference>
<protein>
    <submittedName>
        <fullName evidence="1">Uncharacterized protein</fullName>
    </submittedName>
</protein>
<reference evidence="2" key="3">
    <citation type="journal article" date="2024" name="Int. J. Antimicrob. Agents">
        <title>Identification of a novel Providencia species showing multi-drug-resistant in three patients with hospital-acquired infection.</title>
        <authorList>
            <person name="Yang W."/>
            <person name="Chen J."/>
            <person name="Yang F."/>
            <person name="Ji P."/>
            <person name="Shen S."/>
            <person name="Yin D."/>
            <person name="Hu F."/>
        </authorList>
    </citation>
    <scope>NUCLEOTIDE SEQUENCE</scope>
    <source>
        <strain evidence="2">CRE-138-0111</strain>
    </source>
</reference>
<evidence type="ECO:0000313" key="2">
    <source>
        <dbReference type="EMBL" id="MDO7855317.1"/>
    </source>
</evidence>
<comment type="caution">
    <text evidence="1">The sequence shown here is derived from an EMBL/GenBank/DDBJ whole genome shotgun (WGS) entry which is preliminary data.</text>
</comment>
<dbReference type="Proteomes" id="UP001176478">
    <property type="component" value="Unassembled WGS sequence"/>
</dbReference>
<dbReference type="Proteomes" id="UP001156701">
    <property type="component" value="Unassembled WGS sequence"/>
</dbReference>
<dbReference type="EMBL" id="JAUQTG010000001">
    <property type="protein sequence ID" value="MDO7855317.1"/>
    <property type="molecule type" value="Genomic_DNA"/>
</dbReference>
<proteinExistence type="predicted"/>
<evidence type="ECO:0000313" key="4">
    <source>
        <dbReference type="Proteomes" id="UP001176478"/>
    </source>
</evidence>
<gene>
    <name evidence="1" type="ORF">P7V44_00975</name>
    <name evidence="2" type="ORF">Q5E86_02780</name>
</gene>
<evidence type="ECO:0000313" key="3">
    <source>
        <dbReference type="Proteomes" id="UP001156701"/>
    </source>
</evidence>
<sequence>MQKIMFSILTLGISLQFAYADPQAESMELPNIENKEVSIEQKNIVDLMQRNLQFESEKLHIENQITLAKLKKELKEVNEILNESPSQETVATKEMDNDVEEQRINELMDTPVKPMDKPKVIMISYVAGIKKIGVVNSENSRISFVSENKPFSMNGMRYRVILKNNQYKVVD</sequence>
<dbReference type="EMBL" id="JARRYG010000001">
    <property type="protein sequence ID" value="MDG4694807.1"/>
    <property type="molecule type" value="Genomic_DNA"/>
</dbReference>
<accession>A0AA42FIH4</accession>
<organism evidence="1 3">
    <name type="scientific">Providencia huashanensis</name>
    <dbReference type="NCBI Taxonomy" id="3037798"/>
    <lineage>
        <taxon>Bacteria</taxon>
        <taxon>Pseudomonadati</taxon>
        <taxon>Pseudomonadota</taxon>
        <taxon>Gammaproteobacteria</taxon>
        <taxon>Enterobacterales</taxon>
        <taxon>Morganellaceae</taxon>
        <taxon>Providencia</taxon>
    </lineage>
</organism>
<name>A0AA42FIH4_9GAMM</name>
<dbReference type="RefSeq" id="WP_042843761.1">
    <property type="nucleotide sequence ID" value="NZ_JARRYG010000001.1"/>
</dbReference>
<dbReference type="AlphaFoldDB" id="A0AA42FIH4"/>
<keyword evidence="4" id="KW-1185">Reference proteome</keyword>